<evidence type="ECO:0000256" key="4">
    <source>
        <dbReference type="ARBA" id="ARBA00017871"/>
    </source>
</evidence>
<dbReference type="SUPFAM" id="SSF54373">
    <property type="entry name" value="FAD-linked reductases, C-terminal domain"/>
    <property type="match status" value="1"/>
</dbReference>
<keyword evidence="10" id="KW-1185">Reference proteome</keyword>
<comment type="pathway">
    <text evidence="1">Plant hormone metabolism; auxin biosynthesis.</text>
</comment>
<dbReference type="InterPro" id="IPR002937">
    <property type="entry name" value="Amino_oxidase"/>
</dbReference>
<dbReference type="GO" id="GO:0001716">
    <property type="term" value="F:L-amino-acid oxidase activity"/>
    <property type="evidence" value="ECO:0007669"/>
    <property type="project" value="TreeGrafter"/>
</dbReference>
<comment type="caution">
    <text evidence="9">The sequence shown here is derived from an EMBL/GenBank/DDBJ whole genome shotgun (WGS) entry which is preliminary data.</text>
</comment>
<comment type="similarity">
    <text evidence="2">Belongs to the tryptophan 2-monooxygenase family.</text>
</comment>
<dbReference type="PANTHER" id="PTHR10742:SF342">
    <property type="entry name" value="AMINE OXIDASE"/>
    <property type="match status" value="1"/>
</dbReference>
<dbReference type="InterPro" id="IPR050281">
    <property type="entry name" value="Flavin_monoamine_oxidase"/>
</dbReference>
<evidence type="ECO:0000256" key="3">
    <source>
        <dbReference type="ARBA" id="ARBA00012535"/>
    </source>
</evidence>
<protein>
    <recommendedName>
        <fullName evidence="4">Tryptophan 2-monooxygenase</fullName>
        <ecNumber evidence="3">1.13.12.3</ecNumber>
    </recommendedName>
</protein>
<dbReference type="SUPFAM" id="SSF51905">
    <property type="entry name" value="FAD/NAD(P)-binding domain"/>
    <property type="match status" value="1"/>
</dbReference>
<evidence type="ECO:0000313" key="10">
    <source>
        <dbReference type="Proteomes" id="UP000285190"/>
    </source>
</evidence>
<dbReference type="Gene3D" id="3.50.50.60">
    <property type="entry name" value="FAD/NAD(P)-binding domain"/>
    <property type="match status" value="1"/>
</dbReference>
<evidence type="ECO:0000259" key="8">
    <source>
        <dbReference type="Pfam" id="PF01593"/>
    </source>
</evidence>
<name>A0A418X4Y6_9BURK</name>
<dbReference type="EC" id="1.13.12.3" evidence="3"/>
<accession>A0A418X4Y6</accession>
<dbReference type="GO" id="GO:0009063">
    <property type="term" value="P:amino acid catabolic process"/>
    <property type="evidence" value="ECO:0007669"/>
    <property type="project" value="TreeGrafter"/>
</dbReference>
<evidence type="ECO:0000256" key="7">
    <source>
        <dbReference type="SAM" id="Coils"/>
    </source>
</evidence>
<dbReference type="PANTHER" id="PTHR10742">
    <property type="entry name" value="FLAVIN MONOAMINE OXIDASE"/>
    <property type="match status" value="1"/>
</dbReference>
<dbReference type="InterPro" id="IPR036188">
    <property type="entry name" value="FAD/NAD-bd_sf"/>
</dbReference>
<dbReference type="Gene3D" id="1.10.405.40">
    <property type="match status" value="1"/>
</dbReference>
<evidence type="ECO:0000256" key="5">
    <source>
        <dbReference type="ARBA" id="ARBA00023070"/>
    </source>
</evidence>
<reference evidence="9 10" key="1">
    <citation type="submission" date="2018-09" db="EMBL/GenBank/DDBJ databases">
        <authorList>
            <person name="Zhu H."/>
        </authorList>
    </citation>
    <scope>NUCLEOTIDE SEQUENCE [LARGE SCALE GENOMIC DNA]</scope>
    <source>
        <strain evidence="9 10">K2R10-39</strain>
    </source>
</reference>
<dbReference type="Gene3D" id="3.90.660.10">
    <property type="match status" value="1"/>
</dbReference>
<dbReference type="GO" id="GO:0009851">
    <property type="term" value="P:auxin biosynthetic process"/>
    <property type="evidence" value="ECO:0007669"/>
    <property type="project" value="UniProtKB-KW"/>
</dbReference>
<dbReference type="Pfam" id="PF01593">
    <property type="entry name" value="Amino_oxidase"/>
    <property type="match status" value="1"/>
</dbReference>
<comment type="catalytic activity">
    <reaction evidence="6">
        <text>L-tryptophan + O2 = indole-3-acetamide + CO2 + H2O</text>
        <dbReference type="Rhea" id="RHEA:16165"/>
        <dbReference type="ChEBI" id="CHEBI:15377"/>
        <dbReference type="ChEBI" id="CHEBI:15379"/>
        <dbReference type="ChEBI" id="CHEBI:16031"/>
        <dbReference type="ChEBI" id="CHEBI:16526"/>
        <dbReference type="ChEBI" id="CHEBI:57912"/>
        <dbReference type="EC" id="1.13.12.3"/>
    </reaction>
</comment>
<feature type="domain" description="Amine oxidase" evidence="8">
    <location>
        <begin position="263"/>
        <end position="748"/>
    </location>
</feature>
<evidence type="ECO:0000256" key="6">
    <source>
        <dbReference type="ARBA" id="ARBA00047321"/>
    </source>
</evidence>
<dbReference type="Proteomes" id="UP000285190">
    <property type="component" value="Unassembled WGS sequence"/>
</dbReference>
<evidence type="ECO:0000256" key="2">
    <source>
        <dbReference type="ARBA" id="ARBA00005833"/>
    </source>
</evidence>
<dbReference type="OrthoDB" id="3972913at2"/>
<evidence type="ECO:0000313" key="9">
    <source>
        <dbReference type="EMBL" id="RJG07547.1"/>
    </source>
</evidence>
<gene>
    <name evidence="9" type="ORF">D3870_17485</name>
</gene>
<keyword evidence="7" id="KW-0175">Coiled coil</keyword>
<dbReference type="GO" id="GO:0050361">
    <property type="term" value="F:tryptophan 2-monooxygenase activity"/>
    <property type="evidence" value="ECO:0007669"/>
    <property type="project" value="UniProtKB-EC"/>
</dbReference>
<organism evidence="9 10">
    <name type="scientific">Noviherbaspirillum cavernae</name>
    <dbReference type="NCBI Taxonomy" id="2320862"/>
    <lineage>
        <taxon>Bacteria</taxon>
        <taxon>Pseudomonadati</taxon>
        <taxon>Pseudomonadota</taxon>
        <taxon>Betaproteobacteria</taxon>
        <taxon>Burkholderiales</taxon>
        <taxon>Oxalobacteraceae</taxon>
        <taxon>Noviherbaspirillum</taxon>
    </lineage>
</organism>
<evidence type="ECO:0000256" key="1">
    <source>
        <dbReference type="ARBA" id="ARBA00004814"/>
    </source>
</evidence>
<dbReference type="EMBL" id="QYUN01000002">
    <property type="protein sequence ID" value="RJG07547.1"/>
    <property type="molecule type" value="Genomic_DNA"/>
</dbReference>
<feature type="coiled-coil region" evidence="7">
    <location>
        <begin position="141"/>
        <end position="173"/>
    </location>
</feature>
<dbReference type="RefSeq" id="WP_119741097.1">
    <property type="nucleotide sequence ID" value="NZ_QYUN01000002.1"/>
</dbReference>
<proteinExistence type="inferred from homology"/>
<keyword evidence="5" id="KW-0073">Auxin biosynthesis</keyword>
<dbReference type="AlphaFoldDB" id="A0A418X4Y6"/>
<sequence>MTTTPTTPILGVSQTTNAVAAQRTISQPNTAAVMRQSTLTHLEHGPVANNGRPLPTSKATPIGTWPKDDTQRAHVAAMFNANLGKLANTPKGEQRLAFQREVHAHWQRLSDKEKVDVLNEAGKNVKSGGISRMPTLAEKDAHALNERLATLSEEEQKKELEGLSAEQRKLLDAPKLRGPAVNWLHHTLAAMSPAARSGLFQHVDSAAKEGLELIRTNKPNQNFIDTDYDYKSFLKFNENPITLPPEARGKEVLIVGTGAAAATAARMLLQAGAKVTMVEAEDRRGGRLESRHYTNTNGTTAPEFSEMGAMRFPPTGRTWFHFLKQFGVKTISDFPNPGKVPTKLFFKGETIDWKPGAPTPDSVLLKQVGADFGKFASRLTAPIEEARKAHDSEKLEKIWQGYIDKYEGKSFFAAVKEGMQELGIKWGKDQLDAFGALGIGTGGFGPLYPVGFLEILRVMVNKLDDDQHLLPKGTTDALDHFYTAEMTDPAGNSVSLEKNAEIRLTTTVTGIEANAGKSTVKLKAADGTVQEKGFAAVVVTASPVAMERMGMSLPARDSDPVLSKDVASAITDLHLMNSSKLFIRTEKKFWLDDQGNPRKDIPQTIQTDQSPHGIYCLGYPGTDHGVVLVSYTWGDKSTKLLGLKPEERLEEFKKVIAQVSPEFAENLVPLNGELHNVDWQTRPTQFGAFKLNNPGQEPNQHAAFYQYQSAEAKDPQPDSGVYLAGDGVSHTGGWVEGAVTTGINAAVAAALHLGGAVADGSPMDIRKDKYNYEGRSAA</sequence>